<dbReference type="EMBL" id="PEBX01000031">
    <property type="protein sequence ID" value="PTQ56375.1"/>
    <property type="molecule type" value="Genomic_DNA"/>
</dbReference>
<dbReference type="InterPro" id="IPR052896">
    <property type="entry name" value="GGT-like_enzyme"/>
</dbReference>
<name>A0A2R6Y163_9BACL</name>
<dbReference type="AlphaFoldDB" id="A0A2R6Y163"/>
<dbReference type="InterPro" id="IPR043137">
    <property type="entry name" value="GGT_ssub_C"/>
</dbReference>
<accession>A0A2R6Y163</accession>
<sequence>MDYFSYPYPSRRTVVMARRGMVATSQPLAAQAGLEVMQKGGNAIDAAVATAAALTVLEPTSNGIGGDAFAIVYKDGSLFGLNASGPAPEALTLETLQAYVKRYGLSDMPSVGWPAITVPGAPAAWAALVRRFGRLPMTKVLTPAIRYAEEGYPVSPRVAFDWARALRRYEEARKLPHIRDEADLLTAWFRTFTKDGRPPRAGELVRFPHHAWTLQAIAETEGKAFYEGHLAEAIEAESVKYGGWLRGDDLKQFDVEWVEPLRVRYRGYEVIELPPNGHGLVALMALGMLGSGAWSEREQALTYHVGIEAIKLAYADARAHLADIRYMRLKPEDLLDASYLKERYALIGPQAEVRATGRPEAGGTVYLATADGEGNMVSYIQSNYMGFGSGVVIPDTGIALHNRGHNFSLEEGHPNVLVPGKRPYHTIIPGFLMKEGKPVGPFGVMGGFMQPQGHVQVVMNMIDFALNPQAALDAPRWQWIHGNKVALEYGVSRTVIEGLLKRGHDVHIEAESGAFGRGQIIMRDAAGTLFGGSEPRADGGVAAW</sequence>
<protein>
    <submittedName>
        <fullName evidence="1">Gamma-glutamyltranspeptidase</fullName>
    </submittedName>
</protein>
<reference evidence="2" key="1">
    <citation type="journal article" date="2018" name="Sci. Rep.">
        <title>Lignite coal burning seam in the remote Altai Mountains harbors a hydrogen-driven thermophilic microbial community.</title>
        <authorList>
            <person name="Kadnikov V.V."/>
            <person name="Mardanov A.V."/>
            <person name="Ivasenko D.A."/>
            <person name="Antsiferov D.V."/>
            <person name="Beletsky A.V."/>
            <person name="Karnachuk O.V."/>
            <person name="Ravin N.V."/>
        </authorList>
    </citation>
    <scope>NUCLEOTIDE SEQUENCE [LARGE SCALE GENOMIC DNA]</scope>
</reference>
<evidence type="ECO:0000313" key="1">
    <source>
        <dbReference type="EMBL" id="PTQ56375.1"/>
    </source>
</evidence>
<evidence type="ECO:0000313" key="2">
    <source>
        <dbReference type="Proteomes" id="UP000244338"/>
    </source>
</evidence>
<comment type="caution">
    <text evidence="1">The sequence shown here is derived from an EMBL/GenBank/DDBJ whole genome shotgun (WGS) entry which is preliminary data.</text>
</comment>
<dbReference type="PANTHER" id="PTHR43881">
    <property type="entry name" value="GAMMA-GLUTAMYLTRANSPEPTIDASE (AFU_ORTHOLOGUE AFUA_4G13580)"/>
    <property type="match status" value="1"/>
</dbReference>
<dbReference type="Pfam" id="PF01019">
    <property type="entry name" value="G_glu_transpept"/>
    <property type="match status" value="1"/>
</dbReference>
<gene>
    <name evidence="1" type="ORF">BSOLF_0310</name>
</gene>
<dbReference type="SUPFAM" id="SSF56235">
    <property type="entry name" value="N-terminal nucleophile aminohydrolases (Ntn hydrolases)"/>
    <property type="match status" value="1"/>
</dbReference>
<dbReference type="InterPro" id="IPR029055">
    <property type="entry name" value="Ntn_hydrolases_N"/>
</dbReference>
<dbReference type="Gene3D" id="1.10.246.130">
    <property type="match status" value="1"/>
</dbReference>
<dbReference type="PRINTS" id="PR01210">
    <property type="entry name" value="GGTRANSPTASE"/>
</dbReference>
<dbReference type="Proteomes" id="UP000244338">
    <property type="component" value="Unassembled WGS sequence"/>
</dbReference>
<proteinExistence type="predicted"/>
<dbReference type="PANTHER" id="PTHR43881:SF1">
    <property type="entry name" value="GAMMA-GLUTAMYLTRANSPEPTIDASE (AFU_ORTHOLOGUE AFUA_4G13580)"/>
    <property type="match status" value="1"/>
</dbReference>
<dbReference type="Gene3D" id="3.60.20.40">
    <property type="match status" value="1"/>
</dbReference>
<dbReference type="InterPro" id="IPR043138">
    <property type="entry name" value="GGT_lsub"/>
</dbReference>
<organism evidence="1 2">
    <name type="scientific">Candidatus Carbonibacillus altaicus</name>
    <dbReference type="NCBI Taxonomy" id="2163959"/>
    <lineage>
        <taxon>Bacteria</taxon>
        <taxon>Bacillati</taxon>
        <taxon>Bacillota</taxon>
        <taxon>Bacilli</taxon>
        <taxon>Bacillales</taxon>
        <taxon>Candidatus Carbonibacillus</taxon>
    </lineage>
</organism>